<reference evidence="5 6" key="1">
    <citation type="submission" date="2019-10" db="EMBL/GenBank/DDBJ databases">
        <authorList>
            <person name="Palmer J.M."/>
        </authorList>
    </citation>
    <scope>NUCLEOTIDE SEQUENCE [LARGE SCALE GENOMIC DNA]</scope>
    <source>
        <strain evidence="5 6">TWF694</strain>
    </source>
</reference>
<evidence type="ECO:0000313" key="5">
    <source>
        <dbReference type="EMBL" id="KAK6544659.1"/>
    </source>
</evidence>
<accession>A0AAV9XRE8</accession>
<dbReference type="Gene3D" id="1.25.40.20">
    <property type="entry name" value="Ankyrin repeat-containing domain"/>
    <property type="match status" value="2"/>
</dbReference>
<dbReference type="EMBL" id="JAVHJO010000001">
    <property type="protein sequence ID" value="KAK6544659.1"/>
    <property type="molecule type" value="Genomic_DNA"/>
</dbReference>
<evidence type="ECO:0000256" key="2">
    <source>
        <dbReference type="PROSITE-ProRule" id="PRU00023"/>
    </source>
</evidence>
<dbReference type="GO" id="GO:0003824">
    <property type="term" value="F:catalytic activity"/>
    <property type="evidence" value="ECO:0007669"/>
    <property type="project" value="InterPro"/>
</dbReference>
<dbReference type="Pfam" id="PF13637">
    <property type="entry name" value="Ank_4"/>
    <property type="match status" value="1"/>
</dbReference>
<dbReference type="InterPro" id="IPR036770">
    <property type="entry name" value="Ankyrin_rpt-contain_sf"/>
</dbReference>
<dbReference type="Pfam" id="PF00023">
    <property type="entry name" value="Ank"/>
    <property type="match status" value="1"/>
</dbReference>
<dbReference type="Gene3D" id="3.40.50.1580">
    <property type="entry name" value="Nucleoside phosphorylase domain"/>
    <property type="match status" value="1"/>
</dbReference>
<name>A0AAV9XRE8_9PEZI</name>
<dbReference type="Gene3D" id="3.40.50.300">
    <property type="entry name" value="P-loop containing nucleotide triphosphate hydrolases"/>
    <property type="match status" value="1"/>
</dbReference>
<gene>
    <name evidence="5" type="ORF">TWF694_001347</name>
</gene>
<dbReference type="PROSITE" id="PS50297">
    <property type="entry name" value="ANK_REP_REGION"/>
    <property type="match status" value="3"/>
</dbReference>
<evidence type="ECO:0000259" key="3">
    <source>
        <dbReference type="Pfam" id="PF22939"/>
    </source>
</evidence>
<protein>
    <recommendedName>
        <fullName evidence="7">Nucleoside phosphorylase domain-containing protein</fullName>
    </recommendedName>
</protein>
<keyword evidence="1" id="KW-0677">Repeat</keyword>
<evidence type="ECO:0008006" key="7">
    <source>
        <dbReference type="Google" id="ProtNLM"/>
    </source>
</evidence>
<dbReference type="Pfam" id="PF24883">
    <property type="entry name" value="NPHP3_N"/>
    <property type="match status" value="1"/>
</dbReference>
<dbReference type="AlphaFoldDB" id="A0AAV9XRE8"/>
<sequence>MDKRSEDKKQLRHEDYTVGWLAAILPEQNAAKVMLDEEHKQLPTDGDDDNTYILGRVGVHNVVIARPAIYGTNSAAYTAVNMVKSFRSLRFVLMVGIGGGAPGPPVPEDSLEEDIRLGDVVVGFPKGSHSGVLQYDMGKLESQFTIRSHLNKPPKVLLTAVGVLQTQHDFEEGEMIQYLNTALQHISAKKTKKLKTCRFPGRNKDLLFKADYHHRGNTKDCSACDSNQIEKRIDREMDDPVVHYGLIASGNTLMKSAQKRNKLRDGEQVVCFEMEAAGLMDNFPCLVIRGICDYSDDHKNDLWQPYAALAAGAYAKDLLRVVQPKEVEHTKAIADVLEGLCDIVYQIKRTTERIESTQQDKQCDETLRWLSPLEPGKRHQDVRCMATPGTGEWFLKEPTFQTWFDSANTNHVLCCSGIPGAGKTVIASHVIESLAKRSMDPGQEFGFAYIYCDYRDQAAQTPINLIGSLLGQLLSKSPSLPKEVIQLHHQKSREYKTLEQGDIEPILLHICQKFNRVYICIDAIDECQFQEDFLKSLRRLLPSIKLFITGRPHIPSIINQYFADMLKIIIEANEDDVKKFVTTKIDEDWTRDKYLMDEKLKQEILGKIGAASQKMFLLPALQIRMVLDERTKTKRRTALVKLPTKLYEAFGNIVERIRQQSQSSSALAMDILMWAHLAERPLRISEFLDALAVKLGDKNLDIDNFPSRQSWLDCCLGLVITDEETSTVRLVHFSLQEYLHSQRGDLFKKGHERIAKTCLTYLCFDNITTSPILDKEDLDELAKKYSFLGYAASQWGHHIRKEANLSIEVVNLSVSYLLQPQLKIRRDIAFDSELKLYEIWRHRSRFLETFSDLHNAIYFGRLEGFRFLVKTARVDIDSRDIYREWTLNWAAGKGYLEIVKLLVETGRVDIDSRDDYNKTPLSCAAESGYLGTVKFLVETGRVDINSRDDYNKTPLSWAAENGHFKIVKFLVETGRVDINSRDNSGQTPLFWAAWGGHLRIVKFLVETGRVDIDSRDSCDQTPLSWAAKNGHFKIVKFLVETGRADVDSMDNSGQTPLSWAKMNWHFEIVAFLNNVGSSTTSTNQ</sequence>
<dbReference type="Pfam" id="PF22939">
    <property type="entry name" value="WHD_GPIID"/>
    <property type="match status" value="1"/>
</dbReference>
<dbReference type="PROSITE" id="PS50088">
    <property type="entry name" value="ANK_REPEAT"/>
    <property type="match status" value="3"/>
</dbReference>
<keyword evidence="2" id="KW-0040">ANK repeat</keyword>
<evidence type="ECO:0000259" key="4">
    <source>
        <dbReference type="Pfam" id="PF24883"/>
    </source>
</evidence>
<evidence type="ECO:0000313" key="6">
    <source>
        <dbReference type="Proteomes" id="UP001365542"/>
    </source>
</evidence>
<dbReference type="InterPro" id="IPR053137">
    <property type="entry name" value="NLR-like"/>
</dbReference>
<dbReference type="SUPFAM" id="SSF53167">
    <property type="entry name" value="Purine and uridine phosphorylases"/>
    <property type="match status" value="1"/>
</dbReference>
<feature type="repeat" description="ANK" evidence="2">
    <location>
        <begin position="950"/>
        <end position="974"/>
    </location>
</feature>
<feature type="domain" description="GPI inositol-deacylase winged helix" evidence="3">
    <location>
        <begin position="663"/>
        <end position="742"/>
    </location>
</feature>
<dbReference type="SMART" id="SM00248">
    <property type="entry name" value="ANK"/>
    <property type="match status" value="7"/>
</dbReference>
<feature type="repeat" description="ANK" evidence="2">
    <location>
        <begin position="1018"/>
        <end position="1042"/>
    </location>
</feature>
<feature type="repeat" description="ANK" evidence="2">
    <location>
        <begin position="984"/>
        <end position="1008"/>
    </location>
</feature>
<proteinExistence type="predicted"/>
<dbReference type="InterPro" id="IPR027417">
    <property type="entry name" value="P-loop_NTPase"/>
</dbReference>
<dbReference type="InterPro" id="IPR002110">
    <property type="entry name" value="Ankyrin_rpt"/>
</dbReference>
<dbReference type="InterPro" id="IPR056884">
    <property type="entry name" value="NPHP3-like_N"/>
</dbReference>
<feature type="domain" description="Nephrocystin 3-like N-terminal" evidence="4">
    <location>
        <begin position="389"/>
        <end position="551"/>
    </location>
</feature>
<dbReference type="Pfam" id="PF12796">
    <property type="entry name" value="Ank_2"/>
    <property type="match status" value="1"/>
</dbReference>
<dbReference type="SUPFAM" id="SSF52540">
    <property type="entry name" value="P-loop containing nucleoside triphosphate hydrolases"/>
    <property type="match status" value="1"/>
</dbReference>
<dbReference type="GO" id="GO:0009116">
    <property type="term" value="P:nucleoside metabolic process"/>
    <property type="evidence" value="ECO:0007669"/>
    <property type="project" value="InterPro"/>
</dbReference>
<dbReference type="PANTHER" id="PTHR46082:SF11">
    <property type="entry name" value="AAA+ ATPASE DOMAIN-CONTAINING PROTEIN-RELATED"/>
    <property type="match status" value="1"/>
</dbReference>
<dbReference type="InterPro" id="IPR035994">
    <property type="entry name" value="Nucleoside_phosphorylase_sf"/>
</dbReference>
<dbReference type="InterPro" id="IPR054471">
    <property type="entry name" value="GPIID_WHD"/>
</dbReference>
<dbReference type="Proteomes" id="UP001365542">
    <property type="component" value="Unassembled WGS sequence"/>
</dbReference>
<dbReference type="PANTHER" id="PTHR46082">
    <property type="entry name" value="ATP/GTP-BINDING PROTEIN-RELATED"/>
    <property type="match status" value="1"/>
</dbReference>
<keyword evidence="6" id="KW-1185">Reference proteome</keyword>
<dbReference type="SUPFAM" id="SSF48403">
    <property type="entry name" value="Ankyrin repeat"/>
    <property type="match status" value="1"/>
</dbReference>
<organism evidence="5 6">
    <name type="scientific">Orbilia ellipsospora</name>
    <dbReference type="NCBI Taxonomy" id="2528407"/>
    <lineage>
        <taxon>Eukaryota</taxon>
        <taxon>Fungi</taxon>
        <taxon>Dikarya</taxon>
        <taxon>Ascomycota</taxon>
        <taxon>Pezizomycotina</taxon>
        <taxon>Orbiliomycetes</taxon>
        <taxon>Orbiliales</taxon>
        <taxon>Orbiliaceae</taxon>
        <taxon>Orbilia</taxon>
    </lineage>
</organism>
<evidence type="ECO:0000256" key="1">
    <source>
        <dbReference type="ARBA" id="ARBA00022737"/>
    </source>
</evidence>
<comment type="caution">
    <text evidence="5">The sequence shown here is derived from an EMBL/GenBank/DDBJ whole genome shotgun (WGS) entry which is preliminary data.</text>
</comment>